<reference evidence="9 10" key="1">
    <citation type="submission" date="2020-10" db="EMBL/GenBank/DDBJ databases">
        <title>The Coptis chinensis genome and diversification of protoberbering-type alkaloids.</title>
        <authorList>
            <person name="Wang B."/>
            <person name="Shu S."/>
            <person name="Song C."/>
            <person name="Liu Y."/>
        </authorList>
    </citation>
    <scope>NUCLEOTIDE SEQUENCE [LARGE SCALE GENOMIC DNA]</scope>
    <source>
        <strain evidence="9">HL-2020</strain>
        <tissue evidence="9">Leaf</tissue>
    </source>
</reference>
<dbReference type="PANTHER" id="PTHR23410:SF12">
    <property type="entry name" value="LARGE RIBOSOMAL SUBUNIT PROTEIN UL18"/>
    <property type="match status" value="1"/>
</dbReference>
<evidence type="ECO:0000256" key="4">
    <source>
        <dbReference type="ARBA" id="ARBA00022490"/>
    </source>
</evidence>
<evidence type="ECO:0000313" key="9">
    <source>
        <dbReference type="EMBL" id="KAF9613962.1"/>
    </source>
</evidence>
<keyword evidence="10" id="KW-1185">Reference proteome</keyword>
<dbReference type="GO" id="GO:0006412">
    <property type="term" value="P:translation"/>
    <property type="evidence" value="ECO:0007669"/>
    <property type="project" value="InterPro"/>
</dbReference>
<dbReference type="CDD" id="cd06222">
    <property type="entry name" value="RNase_H_like"/>
    <property type="match status" value="1"/>
</dbReference>
<sequence length="271" mass="30372">MMYLWLVPGSYRSKVAKLSILRSCALMLYEFHTRGGKGVIQSCNIGLIRTTTGNRVFGALKGALDGGLDISHSDKRKVHAAIRADPTAKKSEKKAPKAHKRFNLKKLTYDERRNKFIARLNFNADDASFGNPRPLGIGVTYRDNEGAFELVLSSNLICTSFRAECNAIVMGAELALARGWNHIWIESDSTLAVGAFGTGNVPWQLKAGWNNCVHNFQSPKLISIWREANFSADLVAKNGVSLLDNQNIIYEGRPTWLHKWESPFGYYYRFP</sequence>
<dbReference type="GO" id="GO:0000027">
    <property type="term" value="P:ribosomal large subunit assembly"/>
    <property type="evidence" value="ECO:0007669"/>
    <property type="project" value="TreeGrafter"/>
</dbReference>
<keyword evidence="4" id="KW-0963">Cytoplasm</keyword>
<accession>A0A835ICQ8</accession>
<dbReference type="InterPro" id="IPR005485">
    <property type="entry name" value="Rbsml_uL18_euk_arch"/>
</dbReference>
<dbReference type="InterPro" id="IPR002156">
    <property type="entry name" value="RNaseH_domain"/>
</dbReference>
<feature type="domain" description="Large ribosomal subunit protein uL18 C-terminal eukaryotes" evidence="8">
    <location>
        <begin position="77"/>
        <end position="120"/>
    </location>
</feature>
<dbReference type="SUPFAM" id="SSF53137">
    <property type="entry name" value="Translational machinery components"/>
    <property type="match status" value="1"/>
</dbReference>
<dbReference type="Gene3D" id="3.30.420.100">
    <property type="match status" value="2"/>
</dbReference>
<evidence type="ECO:0008006" key="11">
    <source>
        <dbReference type="Google" id="ProtNLM"/>
    </source>
</evidence>
<evidence type="ECO:0000313" key="10">
    <source>
        <dbReference type="Proteomes" id="UP000631114"/>
    </source>
</evidence>
<evidence type="ECO:0000256" key="2">
    <source>
        <dbReference type="ARBA" id="ARBA00007116"/>
    </source>
</evidence>
<dbReference type="PRINTS" id="PR00058">
    <property type="entry name" value="RIBOSOMALL5"/>
</dbReference>
<dbReference type="InterPro" id="IPR036397">
    <property type="entry name" value="RNaseH_sf"/>
</dbReference>
<comment type="subcellular location">
    <subcellularLocation>
        <location evidence="1">Cytoplasm</location>
    </subcellularLocation>
</comment>
<dbReference type="EMBL" id="JADFTS010000003">
    <property type="protein sequence ID" value="KAF9613962.1"/>
    <property type="molecule type" value="Genomic_DNA"/>
</dbReference>
<dbReference type="OrthoDB" id="1933920at2759"/>
<dbReference type="GO" id="GO:0008097">
    <property type="term" value="F:5S rRNA binding"/>
    <property type="evidence" value="ECO:0007669"/>
    <property type="project" value="InterPro"/>
</dbReference>
<dbReference type="AlphaFoldDB" id="A0A835ICQ8"/>
<dbReference type="Proteomes" id="UP000631114">
    <property type="component" value="Unassembled WGS sequence"/>
</dbReference>
<proteinExistence type="inferred from homology"/>
<comment type="subunit">
    <text evidence="3">Component of the large ribosomal subunit (LSU).</text>
</comment>
<evidence type="ECO:0000256" key="3">
    <source>
        <dbReference type="ARBA" id="ARBA00011113"/>
    </source>
</evidence>
<evidence type="ECO:0000256" key="5">
    <source>
        <dbReference type="ARBA" id="ARBA00022980"/>
    </source>
</evidence>
<dbReference type="GO" id="GO:0004523">
    <property type="term" value="F:RNA-DNA hybrid ribonuclease activity"/>
    <property type="evidence" value="ECO:0007669"/>
    <property type="project" value="InterPro"/>
</dbReference>
<dbReference type="GO" id="GO:0022625">
    <property type="term" value="C:cytosolic large ribosomal subunit"/>
    <property type="evidence" value="ECO:0007669"/>
    <property type="project" value="TreeGrafter"/>
</dbReference>
<dbReference type="Pfam" id="PF17144">
    <property type="entry name" value="Ribosomal_L5e"/>
    <property type="match status" value="1"/>
</dbReference>
<gene>
    <name evidence="9" type="ORF">IFM89_014027</name>
</gene>
<dbReference type="InterPro" id="IPR012337">
    <property type="entry name" value="RNaseH-like_sf"/>
</dbReference>
<evidence type="ECO:0000256" key="6">
    <source>
        <dbReference type="ARBA" id="ARBA00023274"/>
    </source>
</evidence>
<dbReference type="Pfam" id="PF14204">
    <property type="entry name" value="Ribosomal_L18_c"/>
    <property type="match status" value="1"/>
</dbReference>
<comment type="similarity">
    <text evidence="2">Belongs to the universal ribosomal protein uL18 family.</text>
</comment>
<organism evidence="9 10">
    <name type="scientific">Coptis chinensis</name>
    <dbReference type="NCBI Taxonomy" id="261450"/>
    <lineage>
        <taxon>Eukaryota</taxon>
        <taxon>Viridiplantae</taxon>
        <taxon>Streptophyta</taxon>
        <taxon>Embryophyta</taxon>
        <taxon>Tracheophyta</taxon>
        <taxon>Spermatophyta</taxon>
        <taxon>Magnoliopsida</taxon>
        <taxon>Ranunculales</taxon>
        <taxon>Ranunculaceae</taxon>
        <taxon>Coptidoideae</taxon>
        <taxon>Coptis</taxon>
    </lineage>
</organism>
<dbReference type="SUPFAM" id="SSF53098">
    <property type="entry name" value="Ribonuclease H-like"/>
    <property type="match status" value="1"/>
</dbReference>
<name>A0A835ICQ8_9MAGN</name>
<evidence type="ECO:0000259" key="8">
    <source>
        <dbReference type="Pfam" id="PF14204"/>
    </source>
</evidence>
<dbReference type="Gene3D" id="3.30.420.10">
    <property type="entry name" value="Ribonuclease H-like superfamily/Ribonuclease H"/>
    <property type="match status" value="1"/>
</dbReference>
<dbReference type="GO" id="GO:0003735">
    <property type="term" value="F:structural constituent of ribosome"/>
    <property type="evidence" value="ECO:0007669"/>
    <property type="project" value="InterPro"/>
</dbReference>
<dbReference type="PANTHER" id="PTHR23410">
    <property type="entry name" value="RIBOSOMAL PROTEIN L5-RELATED"/>
    <property type="match status" value="1"/>
</dbReference>
<keyword evidence="5" id="KW-0689">Ribosomal protein</keyword>
<keyword evidence="6" id="KW-0687">Ribonucleoprotein</keyword>
<dbReference type="InterPro" id="IPR044730">
    <property type="entry name" value="RNase_H-like_dom_plant"/>
</dbReference>
<comment type="caution">
    <text evidence="9">The sequence shown here is derived from an EMBL/GenBank/DDBJ whole genome shotgun (WGS) entry which is preliminary data.</text>
</comment>
<evidence type="ECO:0000259" key="7">
    <source>
        <dbReference type="Pfam" id="PF13456"/>
    </source>
</evidence>
<protein>
    <recommendedName>
        <fullName evidence="11">RNase H type-1 domain-containing protein</fullName>
    </recommendedName>
</protein>
<dbReference type="InterPro" id="IPR025607">
    <property type="entry name" value="Ribosomal_uL18_C_euk"/>
</dbReference>
<evidence type="ECO:0000256" key="1">
    <source>
        <dbReference type="ARBA" id="ARBA00004496"/>
    </source>
</evidence>
<feature type="domain" description="RNase H type-1" evidence="7">
    <location>
        <begin position="136"/>
        <end position="238"/>
    </location>
</feature>
<dbReference type="Pfam" id="PF13456">
    <property type="entry name" value="RVT_3"/>
    <property type="match status" value="1"/>
</dbReference>